<dbReference type="AlphaFoldDB" id="A0A318HIB5"/>
<feature type="transmembrane region" description="Helical" evidence="1">
    <location>
        <begin position="6"/>
        <end position="28"/>
    </location>
</feature>
<keyword evidence="3" id="KW-1185">Reference proteome</keyword>
<reference evidence="2 3" key="2">
    <citation type="submission" date="2018-06" db="EMBL/GenBank/DDBJ databases">
        <title>Sequencing of bacterial isolates from soil warming experiment in Harvard Forest, Massachusetts, USA.</title>
        <authorList>
            <person name="Deangelis K.PhD."/>
        </authorList>
    </citation>
    <scope>NUCLEOTIDE SEQUENCE [LARGE SCALE GENOMIC DNA]</scope>
    <source>
        <strain evidence="2 3">GAS496</strain>
    </source>
</reference>
<organism evidence="2 3">
    <name type="scientific">Mycolicibacterium moriokaense</name>
    <dbReference type="NCBI Taxonomy" id="39691"/>
    <lineage>
        <taxon>Bacteria</taxon>
        <taxon>Bacillati</taxon>
        <taxon>Actinomycetota</taxon>
        <taxon>Actinomycetes</taxon>
        <taxon>Mycobacteriales</taxon>
        <taxon>Mycobacteriaceae</taxon>
        <taxon>Mycolicibacterium</taxon>
    </lineage>
</organism>
<keyword evidence="1" id="KW-0472">Membrane</keyword>
<accession>A0A318HIB5</accession>
<dbReference type="OrthoDB" id="3197455at2"/>
<dbReference type="RefSeq" id="WP_146220984.1">
    <property type="nucleotide sequence ID" value="NZ_QJJU01000005.1"/>
</dbReference>
<keyword evidence="1" id="KW-0812">Transmembrane</keyword>
<keyword evidence="1" id="KW-1133">Transmembrane helix</keyword>
<sequence>MGAYTYFAVAILVGLAMGLVLVIHGTIVKNRWGINLRRVECPNCGTVMGRVRVPTSGEQAMWGGYTCPTCKSELDKWGRRITRPA</sequence>
<proteinExistence type="predicted"/>
<protein>
    <submittedName>
        <fullName evidence="2">Uncharacterized protein</fullName>
    </submittedName>
</protein>
<dbReference type="Proteomes" id="UP000247781">
    <property type="component" value="Unassembled WGS sequence"/>
</dbReference>
<dbReference type="EMBL" id="QJJU01000005">
    <property type="protein sequence ID" value="PXX09652.1"/>
    <property type="molecule type" value="Genomic_DNA"/>
</dbReference>
<name>A0A318HIB5_9MYCO</name>
<evidence type="ECO:0000313" key="2">
    <source>
        <dbReference type="EMBL" id="PXX09652.1"/>
    </source>
</evidence>
<gene>
    <name evidence="2" type="ORF">C8E89_1055</name>
</gene>
<comment type="caution">
    <text evidence="2">The sequence shown here is derived from an EMBL/GenBank/DDBJ whole genome shotgun (WGS) entry which is preliminary data.</text>
</comment>
<evidence type="ECO:0000313" key="3">
    <source>
        <dbReference type="Proteomes" id="UP000247781"/>
    </source>
</evidence>
<evidence type="ECO:0000256" key="1">
    <source>
        <dbReference type="SAM" id="Phobius"/>
    </source>
</evidence>
<reference evidence="3" key="1">
    <citation type="submission" date="2018-05" db="EMBL/GenBank/DDBJ databases">
        <authorList>
            <person name="Deangelis K."/>
            <person name="Huntemann M."/>
            <person name="Clum A."/>
            <person name="Pillay M."/>
            <person name="Palaniappan K."/>
            <person name="Varghese N."/>
            <person name="Mikhailova N."/>
            <person name="Stamatis D."/>
            <person name="Reddy T."/>
            <person name="Daum C."/>
            <person name="Shapiro N."/>
            <person name="Ivanova N."/>
            <person name="Kyrpides N."/>
            <person name="Woyke T."/>
        </authorList>
    </citation>
    <scope>NUCLEOTIDE SEQUENCE [LARGE SCALE GENOMIC DNA]</scope>
    <source>
        <strain evidence="3">GAS496</strain>
    </source>
</reference>